<evidence type="ECO:0000256" key="6">
    <source>
        <dbReference type="ARBA" id="ARBA00022840"/>
    </source>
</evidence>
<evidence type="ECO:0000256" key="2">
    <source>
        <dbReference type="ARBA" id="ARBA00022679"/>
    </source>
</evidence>
<keyword evidence="10" id="KW-1185">Reference proteome</keyword>
<evidence type="ECO:0000313" key="9">
    <source>
        <dbReference type="EMBL" id="MBU5336350.1"/>
    </source>
</evidence>
<keyword evidence="5 7" id="KW-0418">Kinase</keyword>
<dbReference type="EC" id="2.7.4.9" evidence="7"/>
<dbReference type="EMBL" id="JAHLOQ010000018">
    <property type="protein sequence ID" value="MBU5336350.1"/>
    <property type="molecule type" value="Genomic_DNA"/>
</dbReference>
<keyword evidence="3 7" id="KW-0545">Nucleotide biosynthesis</keyword>
<dbReference type="PANTHER" id="PTHR10344">
    <property type="entry name" value="THYMIDYLATE KINASE"/>
    <property type="match status" value="1"/>
</dbReference>
<evidence type="ECO:0000259" key="8">
    <source>
        <dbReference type="Pfam" id="PF02223"/>
    </source>
</evidence>
<comment type="similarity">
    <text evidence="7">Belongs to the thymidylate kinase family.</text>
</comment>
<evidence type="ECO:0000256" key="3">
    <source>
        <dbReference type="ARBA" id="ARBA00022727"/>
    </source>
</evidence>
<feature type="domain" description="Thymidylate kinase-like" evidence="8">
    <location>
        <begin position="8"/>
        <end position="190"/>
    </location>
</feature>
<comment type="caution">
    <text evidence="7">Lacks conserved residue(s) required for the propagation of feature annotation.</text>
</comment>
<dbReference type="HAMAP" id="MF_00165">
    <property type="entry name" value="Thymidylate_kinase"/>
    <property type="match status" value="1"/>
</dbReference>
<dbReference type="PANTHER" id="PTHR10344:SF4">
    <property type="entry name" value="UMP-CMP KINASE 2, MITOCHONDRIAL"/>
    <property type="match status" value="1"/>
</dbReference>
<evidence type="ECO:0000256" key="5">
    <source>
        <dbReference type="ARBA" id="ARBA00022777"/>
    </source>
</evidence>
<evidence type="ECO:0000256" key="1">
    <source>
        <dbReference type="ARBA" id="ARBA00017144"/>
    </source>
</evidence>
<name>A0ABS6DX79_9FIRM</name>
<dbReference type="RefSeq" id="WP_216569473.1">
    <property type="nucleotide sequence ID" value="NZ_JAHLOQ010000018.1"/>
</dbReference>
<sequence length="226" mass="26365">MAGKLIIIEGSDGSGKATQTKKLYDRLEAENCKIRKVEFPNYNSESSALVKMYLRGDFGKNANDVDPYVCSTFFAVDRYASFKTDWEQFYNDGGIIICDRYTTSNMIHQASKIDEAERDKYLDWLSDLEFNLYKIPKPDCVIFLDVPVEVSKSLMKDRNNKITGESQKDIHESDFEYLKKSYENSLYIAEKFDWEKINCVENNQMRTIDDIHNDIYNIIENKILNK</sequence>
<dbReference type="Pfam" id="PF02223">
    <property type="entry name" value="Thymidylate_kin"/>
    <property type="match status" value="1"/>
</dbReference>
<evidence type="ECO:0000256" key="4">
    <source>
        <dbReference type="ARBA" id="ARBA00022741"/>
    </source>
</evidence>
<gene>
    <name evidence="7" type="primary">tmk</name>
    <name evidence="9" type="ORF">KQI20_07840</name>
</gene>
<proteinExistence type="inferred from homology"/>
<keyword evidence="4 7" id="KW-0547">Nucleotide-binding</keyword>
<protein>
    <recommendedName>
        <fullName evidence="1 7">Thymidylate kinase</fullName>
        <ecNumber evidence="7">2.7.4.9</ecNumber>
    </recommendedName>
    <alternativeName>
        <fullName evidence="7">dTMP kinase</fullName>
    </alternativeName>
</protein>
<dbReference type="InterPro" id="IPR018094">
    <property type="entry name" value="Thymidylate_kinase"/>
</dbReference>
<accession>A0ABS6DX79</accession>
<comment type="catalytic activity">
    <reaction evidence="7">
        <text>dTMP + ATP = dTDP + ADP</text>
        <dbReference type="Rhea" id="RHEA:13517"/>
        <dbReference type="ChEBI" id="CHEBI:30616"/>
        <dbReference type="ChEBI" id="CHEBI:58369"/>
        <dbReference type="ChEBI" id="CHEBI:63528"/>
        <dbReference type="ChEBI" id="CHEBI:456216"/>
        <dbReference type="EC" id="2.7.4.9"/>
    </reaction>
</comment>
<keyword evidence="2 7" id="KW-0808">Transferase</keyword>
<comment type="function">
    <text evidence="7">Phosphorylation of dTMP to form dTDP in both de novo and salvage pathways of dTTP synthesis.</text>
</comment>
<organism evidence="9 10">
    <name type="scientific">Intestinibacter bartlettii</name>
    <dbReference type="NCBI Taxonomy" id="261299"/>
    <lineage>
        <taxon>Bacteria</taxon>
        <taxon>Bacillati</taxon>
        <taxon>Bacillota</taxon>
        <taxon>Clostridia</taxon>
        <taxon>Peptostreptococcales</taxon>
        <taxon>Peptostreptococcaceae</taxon>
        <taxon>Intestinibacter</taxon>
    </lineage>
</organism>
<comment type="caution">
    <text evidence="9">The sequence shown here is derived from an EMBL/GenBank/DDBJ whole genome shotgun (WGS) entry which is preliminary data.</text>
</comment>
<reference evidence="9 10" key="1">
    <citation type="submission" date="2021-06" db="EMBL/GenBank/DDBJ databases">
        <authorList>
            <person name="Sun Q."/>
            <person name="Li D."/>
        </authorList>
    </citation>
    <scope>NUCLEOTIDE SEQUENCE [LARGE SCALE GENOMIC DNA]</scope>
    <source>
        <strain evidence="9 10">N19</strain>
    </source>
</reference>
<evidence type="ECO:0000256" key="7">
    <source>
        <dbReference type="HAMAP-Rule" id="MF_00165"/>
    </source>
</evidence>
<dbReference type="GO" id="GO:0016301">
    <property type="term" value="F:kinase activity"/>
    <property type="evidence" value="ECO:0007669"/>
    <property type="project" value="UniProtKB-KW"/>
</dbReference>
<keyword evidence="6 7" id="KW-0067">ATP-binding</keyword>
<dbReference type="Proteomes" id="UP001196301">
    <property type="component" value="Unassembled WGS sequence"/>
</dbReference>
<dbReference type="CDD" id="cd01672">
    <property type="entry name" value="TMPK"/>
    <property type="match status" value="1"/>
</dbReference>
<dbReference type="InterPro" id="IPR039430">
    <property type="entry name" value="Thymidylate_kin-like_dom"/>
</dbReference>
<evidence type="ECO:0000313" key="10">
    <source>
        <dbReference type="Proteomes" id="UP001196301"/>
    </source>
</evidence>